<keyword evidence="4 6" id="KW-0560">Oxidoreductase</keyword>
<dbReference type="InterPro" id="IPR015955">
    <property type="entry name" value="Lactate_DH/Glyco_Ohase_4_C"/>
</dbReference>
<dbReference type="AlphaFoldDB" id="A0A100YUR8"/>
<comment type="caution">
    <text evidence="12">The sequence shown here is derived from an EMBL/GenBank/DDBJ whole genome shotgun (WGS) entry which is preliminary data.</text>
</comment>
<comment type="catalytic activity">
    <reaction evidence="6">
        <text>(S)-lactate + NAD(+) = pyruvate + NADH + H(+)</text>
        <dbReference type="Rhea" id="RHEA:23444"/>
        <dbReference type="ChEBI" id="CHEBI:15361"/>
        <dbReference type="ChEBI" id="CHEBI:15378"/>
        <dbReference type="ChEBI" id="CHEBI:16651"/>
        <dbReference type="ChEBI" id="CHEBI:57540"/>
        <dbReference type="ChEBI" id="CHEBI:57945"/>
        <dbReference type="EC" id="1.1.1.27"/>
    </reaction>
</comment>
<evidence type="ECO:0000259" key="11">
    <source>
        <dbReference type="Pfam" id="PF02866"/>
    </source>
</evidence>
<feature type="binding site" evidence="8">
    <location>
        <position position="158"/>
    </location>
    <ligand>
        <name>substrate</name>
    </ligand>
</feature>
<dbReference type="Gene3D" id="3.90.110.10">
    <property type="entry name" value="Lactate dehydrogenase/glycoside hydrolase, family 4, C-terminal"/>
    <property type="match status" value="1"/>
</dbReference>
<dbReference type="PANTHER" id="PTHR43128:SF31">
    <property type="entry name" value="L-LACTATE DEHYDROGENASE"/>
    <property type="match status" value="1"/>
</dbReference>
<name>A0A100YUR8_TRASO</name>
<evidence type="ECO:0000256" key="4">
    <source>
        <dbReference type="ARBA" id="ARBA00023002"/>
    </source>
</evidence>
<proteinExistence type="inferred from homology"/>
<dbReference type="HAMAP" id="MF_00488">
    <property type="entry name" value="Lactate_dehydrog"/>
    <property type="match status" value="1"/>
</dbReference>
<dbReference type="STRING" id="1299998.AUL39_07470"/>
<organism evidence="12 13">
    <name type="scientific">Tractidigestivibacter scatoligenes</name>
    <name type="common">Olsenella scatoligenes</name>
    <dbReference type="NCBI Taxonomy" id="1299998"/>
    <lineage>
        <taxon>Bacteria</taxon>
        <taxon>Bacillati</taxon>
        <taxon>Actinomycetota</taxon>
        <taxon>Coriobacteriia</taxon>
        <taxon>Coriobacteriales</taxon>
        <taxon>Atopobiaceae</taxon>
        <taxon>Tractidigestivibacter</taxon>
    </lineage>
</organism>
<feature type="active site" description="Proton acceptor" evidence="6 7">
    <location>
        <position position="182"/>
    </location>
</feature>
<dbReference type="InterPro" id="IPR022383">
    <property type="entry name" value="Lactate/malate_DH_C"/>
</dbReference>
<evidence type="ECO:0000313" key="13">
    <source>
        <dbReference type="Proteomes" id="UP000054078"/>
    </source>
</evidence>
<evidence type="ECO:0000256" key="9">
    <source>
        <dbReference type="PIRSR" id="PIRSR000102-3"/>
    </source>
</evidence>
<comment type="subunit">
    <text evidence="6">Homotetramer.</text>
</comment>
<evidence type="ECO:0000256" key="5">
    <source>
        <dbReference type="ARBA" id="ARBA00023027"/>
    </source>
</evidence>
<dbReference type="EMBL" id="LOJF01000010">
    <property type="protein sequence ID" value="KUH58050.1"/>
    <property type="molecule type" value="Genomic_DNA"/>
</dbReference>
<sequence length="326" mass="35372">MPIEKPFQTRKVVIIGAGRVGSHVALCLMFRHLVNEIVFLDVNREAAEAQVMDLEDLASGMGDSFNIHVGDYADCADAHFIVLTAGRSRRPGETRLDMLGGTMKVLEGIVGPVRDSGFNGIVLSVSNPADIVTEYLYRNLGLPREHVFGTGTALDSVRLRRILSGIIDVDAKQIQAFCMGEHGDSSFIPTSHVTVGSITLREYLAMNHHSNSNIDFDDVKRMVKESGSKIVGGKGCTEFGIASVVAEIITAILHNEKRMLPLSVHLEGEYGESGISAGTPCIVGSNGIDAVLEIDLSYDERRAMRNSCSIIRGYVDQVMPEVPAQE</sequence>
<comment type="similarity">
    <text evidence="2 6">Belongs to the LDH/MDH superfamily. LDH family.</text>
</comment>
<feature type="binding site" evidence="6">
    <location>
        <position position="72"/>
    </location>
    <ligand>
        <name>NAD(+)</name>
        <dbReference type="ChEBI" id="CHEBI:57540"/>
    </ligand>
</feature>
<dbReference type="Pfam" id="PF00056">
    <property type="entry name" value="Ldh_1_N"/>
    <property type="match status" value="1"/>
</dbReference>
<evidence type="ECO:0000256" key="7">
    <source>
        <dbReference type="PIRSR" id="PIRSR000102-1"/>
    </source>
</evidence>
<dbReference type="GO" id="GO:0004459">
    <property type="term" value="F:L-lactate dehydrogenase (NAD+) activity"/>
    <property type="evidence" value="ECO:0007669"/>
    <property type="project" value="UniProtKB-UniRule"/>
</dbReference>
<dbReference type="InterPro" id="IPR001557">
    <property type="entry name" value="L-lactate/malate_DH"/>
</dbReference>
<dbReference type="Proteomes" id="UP000054078">
    <property type="component" value="Unassembled WGS sequence"/>
</dbReference>
<dbReference type="GO" id="GO:0006096">
    <property type="term" value="P:glycolytic process"/>
    <property type="evidence" value="ECO:0007669"/>
    <property type="project" value="UniProtKB-UniRule"/>
</dbReference>
<comment type="function">
    <text evidence="6">Catalyzes the conversion of lactate to pyruvate.</text>
</comment>
<dbReference type="InterPro" id="IPR036291">
    <property type="entry name" value="NAD(P)-bd_dom_sf"/>
</dbReference>
<feature type="binding site" evidence="6 9">
    <location>
        <position position="41"/>
    </location>
    <ligand>
        <name>NAD(+)</name>
        <dbReference type="ChEBI" id="CHEBI:57540"/>
    </ligand>
</feature>
<feature type="binding site" evidence="6">
    <location>
        <position position="150"/>
    </location>
    <ligand>
        <name>NAD(+)</name>
        <dbReference type="ChEBI" id="CHEBI:57540"/>
    </ligand>
</feature>
<dbReference type="SUPFAM" id="SSF56327">
    <property type="entry name" value="LDH C-terminal domain-like"/>
    <property type="match status" value="1"/>
</dbReference>
<dbReference type="OrthoDB" id="9802969at2"/>
<comment type="caution">
    <text evidence="6">Lacks conserved residue(s) required for the propagation of feature annotation.</text>
</comment>
<gene>
    <name evidence="6" type="primary">ldh</name>
    <name evidence="12" type="ORF">AUL39_07470</name>
</gene>
<evidence type="ECO:0000256" key="2">
    <source>
        <dbReference type="ARBA" id="ARBA00006054"/>
    </source>
</evidence>
<dbReference type="PROSITE" id="PS00064">
    <property type="entry name" value="L_LDH"/>
    <property type="match status" value="1"/>
</dbReference>
<protein>
    <recommendedName>
        <fullName evidence="3 6">L-lactate dehydrogenase</fullName>
        <shortName evidence="6">L-LDH</shortName>
        <ecNumber evidence="3 6">1.1.1.27</ecNumber>
    </recommendedName>
</protein>
<dbReference type="NCBIfam" id="TIGR01771">
    <property type="entry name" value="L-LDH-NAD"/>
    <property type="match status" value="1"/>
</dbReference>
<keyword evidence="5 6" id="KW-0520">NAD</keyword>
<feature type="binding site" evidence="8">
    <location>
        <position position="127"/>
    </location>
    <ligand>
        <name>substrate</name>
    </ligand>
</feature>
<feature type="binding site" evidence="6 9">
    <location>
        <begin position="125"/>
        <end position="127"/>
    </location>
    <ligand>
        <name>NAD(+)</name>
        <dbReference type="ChEBI" id="CHEBI:57540"/>
    </ligand>
</feature>
<dbReference type="UniPathway" id="UPA00554">
    <property type="reaction ID" value="UER00611"/>
</dbReference>
<keyword evidence="6" id="KW-0963">Cytoplasm</keyword>
<feature type="binding site" evidence="6">
    <location>
        <position position="20"/>
    </location>
    <ligand>
        <name>NAD(+)</name>
        <dbReference type="ChEBI" id="CHEBI:57540"/>
    </ligand>
</feature>
<feature type="domain" description="Lactate/malate dehydrogenase C-terminal" evidence="11">
    <location>
        <begin position="152"/>
        <end position="317"/>
    </location>
</feature>
<dbReference type="InterPro" id="IPR001236">
    <property type="entry name" value="Lactate/malate_DH_N"/>
</dbReference>
<dbReference type="GO" id="GO:0006089">
    <property type="term" value="P:lactate metabolic process"/>
    <property type="evidence" value="ECO:0007669"/>
    <property type="project" value="TreeGrafter"/>
</dbReference>
<evidence type="ECO:0000256" key="6">
    <source>
        <dbReference type="HAMAP-Rule" id="MF_00488"/>
    </source>
</evidence>
<evidence type="ECO:0000256" key="3">
    <source>
        <dbReference type="ARBA" id="ARBA00012967"/>
    </source>
</evidence>
<evidence type="ECO:0000313" key="12">
    <source>
        <dbReference type="EMBL" id="KUH58050.1"/>
    </source>
</evidence>
<dbReference type="PRINTS" id="PR00086">
    <property type="entry name" value="LLDHDRGNASE"/>
</dbReference>
<dbReference type="PIRSF" id="PIRSF000102">
    <property type="entry name" value="Lac_mal_DH"/>
    <property type="match status" value="1"/>
</dbReference>
<dbReference type="InterPro" id="IPR018177">
    <property type="entry name" value="L-lactate_DH_AS"/>
</dbReference>
<dbReference type="CDD" id="cd05291">
    <property type="entry name" value="HicDH_like"/>
    <property type="match status" value="1"/>
</dbReference>
<feature type="binding site" evidence="8">
    <location>
        <position position="89"/>
    </location>
    <ligand>
        <name>substrate</name>
    </ligand>
</feature>
<feature type="binding site" evidence="6">
    <location>
        <begin position="155"/>
        <end position="158"/>
    </location>
    <ligand>
        <name>substrate</name>
    </ligand>
</feature>
<dbReference type="RefSeq" id="WP_059054981.1">
    <property type="nucleotide sequence ID" value="NZ_LOJF01000010.1"/>
</dbReference>
<evidence type="ECO:0000259" key="10">
    <source>
        <dbReference type="Pfam" id="PF00056"/>
    </source>
</evidence>
<dbReference type="InterPro" id="IPR011304">
    <property type="entry name" value="L-lactate_DH"/>
</dbReference>
<dbReference type="Pfam" id="PF02866">
    <property type="entry name" value="Ldh_1_C"/>
    <property type="match status" value="1"/>
</dbReference>
<feature type="binding site" evidence="9">
    <location>
        <begin position="16"/>
        <end position="21"/>
    </location>
    <ligand>
        <name>NAD(+)</name>
        <dbReference type="ChEBI" id="CHEBI:57540"/>
    </ligand>
</feature>
<dbReference type="PANTHER" id="PTHR43128">
    <property type="entry name" value="L-2-HYDROXYCARBOXYLATE DEHYDROGENASE (NAD(P)(+))"/>
    <property type="match status" value="1"/>
</dbReference>
<feature type="binding site" evidence="6">
    <location>
        <position position="237"/>
    </location>
    <ligand>
        <name>substrate</name>
    </ligand>
</feature>
<comment type="pathway">
    <text evidence="1 6">Fermentation; pyruvate fermentation to lactate; (S)-lactate from pyruvate: step 1/1.</text>
</comment>
<evidence type="ECO:0000256" key="8">
    <source>
        <dbReference type="PIRSR" id="PIRSR000102-2"/>
    </source>
</evidence>
<dbReference type="EC" id="1.1.1.27" evidence="3 6"/>
<dbReference type="Gene3D" id="3.40.50.720">
    <property type="entry name" value="NAD(P)-binding Rossmann-like Domain"/>
    <property type="match status" value="1"/>
</dbReference>
<evidence type="ECO:0000256" key="1">
    <source>
        <dbReference type="ARBA" id="ARBA00004843"/>
    </source>
</evidence>
<dbReference type="GO" id="GO:0005737">
    <property type="term" value="C:cytoplasm"/>
    <property type="evidence" value="ECO:0007669"/>
    <property type="project" value="UniProtKB-SubCell"/>
</dbReference>
<keyword evidence="13" id="KW-1185">Reference proteome</keyword>
<dbReference type="SUPFAM" id="SSF51735">
    <property type="entry name" value="NAD(P)-binding Rossmann-fold domains"/>
    <property type="match status" value="1"/>
</dbReference>
<feature type="domain" description="Lactate/malate dehydrogenase N-terminal" evidence="10">
    <location>
        <begin position="11"/>
        <end position="149"/>
    </location>
</feature>
<feature type="binding site" evidence="6">
    <location>
        <begin position="127"/>
        <end position="130"/>
    </location>
    <ligand>
        <name>substrate</name>
    </ligand>
</feature>
<accession>A0A100YUR8</accession>
<comment type="subcellular location">
    <subcellularLocation>
        <location evidence="6">Cytoplasm</location>
    </subcellularLocation>
</comment>
<feature type="binding site" evidence="6 8">
    <location>
        <position position="95"/>
    </location>
    <ligand>
        <name>substrate</name>
    </ligand>
</feature>
<reference evidence="12 13" key="1">
    <citation type="submission" date="2015-12" db="EMBL/GenBank/DDBJ databases">
        <title>Draft Genome Sequence of Olsenella scatoligenes SK9K4T; a Producer of 3-Methylindole- (skatole) and 4-Methylphenol- (p-cresol) Isolated from Pig Feces.</title>
        <authorList>
            <person name="Li X."/>
            <person name="Borg B."/>
            <person name="Canibe N."/>
        </authorList>
    </citation>
    <scope>NUCLEOTIDE SEQUENCE [LARGE SCALE GENOMIC DNA]</scope>
    <source>
        <strain evidence="12 13">SK9K4</strain>
    </source>
</reference>